<reference evidence="3 4" key="1">
    <citation type="submission" date="2015-07" db="EMBL/GenBank/DDBJ databases">
        <title>Whole genome sequence of Ardenticatena maritima DSM 23922.</title>
        <authorList>
            <person name="Hemp J."/>
            <person name="Ward L.M."/>
            <person name="Pace L.A."/>
            <person name="Fischer W.W."/>
        </authorList>
    </citation>
    <scope>NUCLEOTIDE SEQUENCE [LARGE SCALE GENOMIC DNA]</scope>
    <source>
        <strain evidence="3 4">110S</strain>
    </source>
</reference>
<dbReference type="EMBL" id="LGKN01000004">
    <property type="protein sequence ID" value="KPL88515.1"/>
    <property type="molecule type" value="Genomic_DNA"/>
</dbReference>
<keyword evidence="1" id="KW-0812">Transmembrane</keyword>
<organism evidence="3 4">
    <name type="scientific">Ardenticatena maritima</name>
    <dbReference type="NCBI Taxonomy" id="872965"/>
    <lineage>
        <taxon>Bacteria</taxon>
        <taxon>Bacillati</taxon>
        <taxon>Chloroflexota</taxon>
        <taxon>Ardenticatenia</taxon>
        <taxon>Ardenticatenales</taxon>
        <taxon>Ardenticatenaceae</taxon>
        <taxon>Ardenticatena</taxon>
    </lineage>
</organism>
<dbReference type="GO" id="GO:0016747">
    <property type="term" value="F:acyltransferase activity, transferring groups other than amino-acyl groups"/>
    <property type="evidence" value="ECO:0007669"/>
    <property type="project" value="InterPro"/>
</dbReference>
<gene>
    <name evidence="3" type="ORF">SE16_06925</name>
</gene>
<keyword evidence="1" id="KW-0472">Membrane</keyword>
<feature type="transmembrane region" description="Helical" evidence="1">
    <location>
        <begin position="6"/>
        <end position="24"/>
    </location>
</feature>
<protein>
    <recommendedName>
        <fullName evidence="2">N-acetyltransferase domain-containing protein</fullName>
    </recommendedName>
</protein>
<name>A0A0P6YWQ9_9CHLR</name>
<proteinExistence type="predicted"/>
<evidence type="ECO:0000259" key="2">
    <source>
        <dbReference type="PROSITE" id="PS51186"/>
    </source>
</evidence>
<dbReference type="SUPFAM" id="SSF55729">
    <property type="entry name" value="Acyl-CoA N-acyltransferases (Nat)"/>
    <property type="match status" value="1"/>
</dbReference>
<dbReference type="AlphaFoldDB" id="A0A0P6YWQ9"/>
<accession>A0A0P6YWQ9</accession>
<feature type="transmembrane region" description="Helical" evidence="1">
    <location>
        <begin position="36"/>
        <end position="69"/>
    </location>
</feature>
<evidence type="ECO:0000256" key="1">
    <source>
        <dbReference type="SAM" id="Phobius"/>
    </source>
</evidence>
<feature type="domain" description="N-acetyltransferase" evidence="2">
    <location>
        <begin position="78"/>
        <end position="209"/>
    </location>
</feature>
<keyword evidence="1" id="KW-1133">Transmembrane helix</keyword>
<dbReference type="Proteomes" id="UP000050502">
    <property type="component" value="Unassembled WGS sequence"/>
</dbReference>
<evidence type="ECO:0000313" key="4">
    <source>
        <dbReference type="Proteomes" id="UP000050502"/>
    </source>
</evidence>
<dbReference type="Gene3D" id="3.40.630.30">
    <property type="match status" value="1"/>
</dbReference>
<dbReference type="RefSeq" id="WP_060687404.1">
    <property type="nucleotide sequence ID" value="NZ_LGKN01000004.1"/>
</dbReference>
<comment type="caution">
    <text evidence="3">The sequence shown here is derived from an EMBL/GenBank/DDBJ whole genome shotgun (WGS) entry which is preliminary data.</text>
</comment>
<evidence type="ECO:0000313" key="3">
    <source>
        <dbReference type="EMBL" id="KPL88515.1"/>
    </source>
</evidence>
<dbReference type="InterPro" id="IPR016181">
    <property type="entry name" value="Acyl_CoA_acyltransferase"/>
</dbReference>
<dbReference type="InterPro" id="IPR000182">
    <property type="entry name" value="GNAT_dom"/>
</dbReference>
<sequence>MDAQTFYELIGYVASVLVAISLTMRSILRLRLINLLGALLFTIYGVVLGIWPVAAVNAFIVGIDLYYLWQLLRQKDAFDILEVNPQGAYIRRFLDFYADEIARFQPEFRYDPKTPNMIAFFVLRNMVPAGLFIARKDGETAEVLLDFAIPGYRDFKIGRYLYDARADLLCAYGIRRLRTRAHVPEHIAYLKRMGYRQTEMGVFERTIAC</sequence>
<dbReference type="PROSITE" id="PS51186">
    <property type="entry name" value="GNAT"/>
    <property type="match status" value="1"/>
</dbReference>